<reference evidence="2 3" key="1">
    <citation type="submission" date="2022-07" db="EMBL/GenBank/DDBJ databases">
        <title>Methylomonas rivi sp. nov., Methylomonas rosea sp. nov., Methylomonas aureus sp. nov. and Methylomonas subterranea sp. nov., four novel methanotrophs isolated from a freshwater creek and the deep terrestrial subsurface.</title>
        <authorList>
            <person name="Abin C."/>
            <person name="Sankaranarayanan K."/>
            <person name="Garner C."/>
            <person name="Sindelar R."/>
            <person name="Kotary K."/>
            <person name="Garner R."/>
            <person name="Barclay S."/>
            <person name="Lawson P."/>
            <person name="Krumholz L."/>
        </authorList>
    </citation>
    <scope>NUCLEOTIDE SEQUENCE [LARGE SCALE GENOMIC DNA]</scope>
    <source>
        <strain evidence="2 3">WSC-6</strain>
    </source>
</reference>
<comment type="caution">
    <text evidence="2">The sequence shown here is derived from an EMBL/GenBank/DDBJ whole genome shotgun (WGS) entry which is preliminary data.</text>
</comment>
<dbReference type="EMBL" id="JANIBK010000232">
    <property type="protein sequence ID" value="MCQ8130812.1"/>
    <property type="molecule type" value="Genomic_DNA"/>
</dbReference>
<evidence type="ECO:0000313" key="2">
    <source>
        <dbReference type="EMBL" id="MCQ8130812.1"/>
    </source>
</evidence>
<evidence type="ECO:0000256" key="1">
    <source>
        <dbReference type="SAM" id="MobiDB-lite"/>
    </source>
</evidence>
<dbReference type="Pfam" id="PF20391">
    <property type="entry name" value="DUF6686"/>
    <property type="match status" value="1"/>
</dbReference>
<dbReference type="Proteomes" id="UP001524586">
    <property type="component" value="Unassembled WGS sequence"/>
</dbReference>
<accession>A0ABT1UAJ2</accession>
<proteinExistence type="predicted"/>
<keyword evidence="3" id="KW-1185">Reference proteome</keyword>
<organism evidence="2 3">
    <name type="scientific">Methylomonas rivi</name>
    <dbReference type="NCBI Taxonomy" id="2952226"/>
    <lineage>
        <taxon>Bacteria</taxon>
        <taxon>Pseudomonadati</taxon>
        <taxon>Pseudomonadota</taxon>
        <taxon>Gammaproteobacteria</taxon>
        <taxon>Methylococcales</taxon>
        <taxon>Methylococcaceae</taxon>
        <taxon>Methylomonas</taxon>
    </lineage>
</organism>
<feature type="region of interest" description="Disordered" evidence="1">
    <location>
        <begin position="56"/>
        <end position="76"/>
    </location>
</feature>
<dbReference type="RefSeq" id="WP_256617214.1">
    <property type="nucleotide sequence ID" value="NZ_JANIBK010000232.1"/>
</dbReference>
<name>A0ABT1UAJ2_9GAMM</name>
<dbReference type="InterPro" id="IPR046508">
    <property type="entry name" value="DUF6686"/>
</dbReference>
<sequence>MSKKPCTHEYLAASESGKVLMCRDCGVVHLHLQNISMRFDAEQFADLAALLTAASKKMAEQPRENPNLRPKLTLVH</sequence>
<gene>
    <name evidence="2" type="ORF">NP596_20325</name>
</gene>
<evidence type="ECO:0000313" key="3">
    <source>
        <dbReference type="Proteomes" id="UP001524586"/>
    </source>
</evidence>
<protein>
    <submittedName>
        <fullName evidence="2">Uncharacterized protein</fullName>
    </submittedName>
</protein>